<dbReference type="EMBL" id="AP023420">
    <property type="protein sequence ID" value="BCK85402.1"/>
    <property type="molecule type" value="Genomic_DNA"/>
</dbReference>
<reference evidence="1" key="1">
    <citation type="submission" date="2020-09" db="EMBL/GenBank/DDBJ databases">
        <title>New species isolated from human feces.</title>
        <authorList>
            <person name="Kitahara M."/>
            <person name="Shigeno Y."/>
            <person name="Shime M."/>
            <person name="Matsumoto Y."/>
            <person name="Nakamura S."/>
            <person name="Motooka D."/>
            <person name="Fukuoka S."/>
            <person name="Nishikawa H."/>
            <person name="Benno Y."/>
        </authorList>
    </citation>
    <scope>NUCLEOTIDE SEQUENCE</scope>
    <source>
        <strain evidence="1">MM59</strain>
    </source>
</reference>
<dbReference type="Proteomes" id="UP000679848">
    <property type="component" value="Chromosome"/>
</dbReference>
<dbReference type="RefSeq" id="WP_213543525.1">
    <property type="nucleotide sequence ID" value="NZ_AP023420.1"/>
</dbReference>
<evidence type="ECO:0000313" key="2">
    <source>
        <dbReference type="Proteomes" id="UP000679848"/>
    </source>
</evidence>
<dbReference type="Gene3D" id="3.40.1350.10">
    <property type="match status" value="1"/>
</dbReference>
<dbReference type="InterPro" id="IPR011335">
    <property type="entry name" value="Restrct_endonuc-II-like"/>
</dbReference>
<protein>
    <recommendedName>
        <fullName evidence="3">Holliday junction resolvase</fullName>
    </recommendedName>
</protein>
<proteinExistence type="predicted"/>
<dbReference type="KEGG" id="pfaa:MM59RIKEN_27210"/>
<accession>A0A810QHB2</accession>
<gene>
    <name evidence="1" type="ORF">MM59RIKEN_27210</name>
</gene>
<organism evidence="1 2">
    <name type="scientific">Pusillibacter faecalis</name>
    <dbReference type="NCBI Taxonomy" id="2714358"/>
    <lineage>
        <taxon>Bacteria</taxon>
        <taxon>Bacillati</taxon>
        <taxon>Bacillota</taxon>
        <taxon>Clostridia</taxon>
        <taxon>Eubacteriales</taxon>
        <taxon>Oscillospiraceae</taxon>
        <taxon>Pusillibacter</taxon>
    </lineage>
</organism>
<dbReference type="InterPro" id="IPR056931">
    <property type="entry name" value="D14-like"/>
</dbReference>
<dbReference type="InterPro" id="IPR011856">
    <property type="entry name" value="tRNA_endonuc-like_dom_sf"/>
</dbReference>
<dbReference type="GO" id="GO:0003676">
    <property type="term" value="F:nucleic acid binding"/>
    <property type="evidence" value="ECO:0007669"/>
    <property type="project" value="InterPro"/>
</dbReference>
<dbReference type="AlphaFoldDB" id="A0A810QHB2"/>
<dbReference type="SUPFAM" id="SSF52980">
    <property type="entry name" value="Restriction endonuclease-like"/>
    <property type="match status" value="1"/>
</dbReference>
<evidence type="ECO:0000313" key="1">
    <source>
        <dbReference type="EMBL" id="BCK85402.1"/>
    </source>
</evidence>
<evidence type="ECO:0008006" key="3">
    <source>
        <dbReference type="Google" id="ProtNLM"/>
    </source>
</evidence>
<keyword evidence="2" id="KW-1185">Reference proteome</keyword>
<sequence length="110" mass="12776">MNSKRKGKEGELRLVHFLREQGYECRRTAQYCGKTGEAADVIGLPGLHIECKAVERLNVREALKQAVRDAVASLIPVVFHRHSREEWLVTLRAEDFMTIYREWEAGRHEK</sequence>
<name>A0A810QHB2_9FIRM</name>
<dbReference type="Pfam" id="PF24608">
    <property type="entry name" value="PDDEXK_15"/>
    <property type="match status" value="1"/>
</dbReference>